<organism>
    <name type="scientific">Branchiostoma floridae</name>
    <name type="common">Florida lancelet</name>
    <name type="synonym">Amphioxus</name>
    <dbReference type="NCBI Taxonomy" id="7739"/>
    <lineage>
        <taxon>Eukaryota</taxon>
        <taxon>Metazoa</taxon>
        <taxon>Chordata</taxon>
        <taxon>Cephalochordata</taxon>
        <taxon>Leptocardii</taxon>
        <taxon>Amphioxiformes</taxon>
        <taxon>Branchiostomatidae</taxon>
        <taxon>Branchiostoma</taxon>
    </lineage>
</organism>
<feature type="transmembrane region" description="Helical" evidence="1">
    <location>
        <begin position="6"/>
        <end position="28"/>
    </location>
</feature>
<keyword evidence="1" id="KW-0472">Membrane</keyword>
<proteinExistence type="predicted"/>
<sequence length="122" mass="13578">MQTGITVAILIPVIVLLVVVIILAVISYKRLRIQRQLLKYCERGDIELTYRPPGELKDLLQGTRTLEQSDVNGSAKRTKGPSYRGKCNLPDVSAPEFGKYVTLQEQDSPVTPPAHNNFDSVI</sequence>
<evidence type="ECO:0000256" key="1">
    <source>
        <dbReference type="SAM" id="Phobius"/>
    </source>
</evidence>
<dbReference type="InParanoid" id="C3ZA10"/>
<dbReference type="EMBL" id="GG666601">
    <property type="protein sequence ID" value="EEN50598.1"/>
    <property type="molecule type" value="Genomic_DNA"/>
</dbReference>
<dbReference type="AlphaFoldDB" id="C3ZA10"/>
<evidence type="ECO:0000313" key="2">
    <source>
        <dbReference type="EMBL" id="EEN50598.1"/>
    </source>
</evidence>
<name>C3ZA10_BRAFL</name>
<protein>
    <submittedName>
        <fullName evidence="2">Uncharacterized protein</fullName>
    </submittedName>
</protein>
<gene>
    <name evidence="2" type="ORF">BRAFLDRAFT_77557</name>
</gene>
<reference evidence="2" key="1">
    <citation type="journal article" date="2008" name="Nature">
        <title>The amphioxus genome and the evolution of the chordate karyotype.</title>
        <authorList>
            <consortium name="US DOE Joint Genome Institute (JGI-PGF)"/>
            <person name="Putnam N.H."/>
            <person name="Butts T."/>
            <person name="Ferrier D.E.K."/>
            <person name="Furlong R.F."/>
            <person name="Hellsten U."/>
            <person name="Kawashima T."/>
            <person name="Robinson-Rechavi M."/>
            <person name="Shoguchi E."/>
            <person name="Terry A."/>
            <person name="Yu J.-K."/>
            <person name="Benito-Gutierrez E.L."/>
            <person name="Dubchak I."/>
            <person name="Garcia-Fernandez J."/>
            <person name="Gibson-Brown J.J."/>
            <person name="Grigoriev I.V."/>
            <person name="Horton A.C."/>
            <person name="de Jong P.J."/>
            <person name="Jurka J."/>
            <person name="Kapitonov V.V."/>
            <person name="Kohara Y."/>
            <person name="Kuroki Y."/>
            <person name="Lindquist E."/>
            <person name="Lucas S."/>
            <person name="Osoegawa K."/>
            <person name="Pennacchio L.A."/>
            <person name="Salamov A.A."/>
            <person name="Satou Y."/>
            <person name="Sauka-Spengler T."/>
            <person name="Schmutz J."/>
            <person name="Shin-I T."/>
            <person name="Toyoda A."/>
            <person name="Bronner-Fraser M."/>
            <person name="Fujiyama A."/>
            <person name="Holland L.Z."/>
            <person name="Holland P.W.H."/>
            <person name="Satoh N."/>
            <person name="Rokhsar D.S."/>
        </authorList>
    </citation>
    <scope>NUCLEOTIDE SEQUENCE [LARGE SCALE GENOMIC DNA]</scope>
    <source>
        <strain evidence="2">S238N-H82</strain>
        <tissue evidence="2">Testes</tissue>
    </source>
</reference>
<keyword evidence="1" id="KW-1133">Transmembrane helix</keyword>
<keyword evidence="1" id="KW-0812">Transmembrane</keyword>
<accession>C3ZA10</accession>